<proteinExistence type="predicted"/>
<reference evidence="3" key="2">
    <citation type="submission" date="2015-01" db="EMBL/GenBank/DDBJ databases">
        <title>Evolutionary Origins and Diversification of the Mycorrhizal Mutualists.</title>
        <authorList>
            <consortium name="DOE Joint Genome Institute"/>
            <consortium name="Mycorrhizal Genomics Consortium"/>
            <person name="Kohler A."/>
            <person name="Kuo A."/>
            <person name="Nagy L.G."/>
            <person name="Floudas D."/>
            <person name="Copeland A."/>
            <person name="Barry K.W."/>
            <person name="Cichocki N."/>
            <person name="Veneault-Fourrey C."/>
            <person name="LaButti K."/>
            <person name="Lindquist E.A."/>
            <person name="Lipzen A."/>
            <person name="Lundell T."/>
            <person name="Morin E."/>
            <person name="Murat C."/>
            <person name="Riley R."/>
            <person name="Ohm R."/>
            <person name="Sun H."/>
            <person name="Tunlid A."/>
            <person name="Henrissat B."/>
            <person name="Grigoriev I.V."/>
            <person name="Hibbett D.S."/>
            <person name="Martin F."/>
        </authorList>
    </citation>
    <scope>NUCLEOTIDE SEQUENCE [LARGE SCALE GENOMIC DNA]</scope>
    <source>
        <strain evidence="3">Marx 270</strain>
    </source>
</reference>
<sequence>MACAANSKVIIYAPAETTQRPRLPQADQKFEGRESLTFDSKGIARSPVPAGTMTARKLQKRSDVEGT</sequence>
<accession>A0A0C3NMU0</accession>
<keyword evidence="3" id="KW-1185">Reference proteome</keyword>
<evidence type="ECO:0000313" key="2">
    <source>
        <dbReference type="EMBL" id="KIN96935.1"/>
    </source>
</evidence>
<name>A0A0C3NMU0_PISTI</name>
<feature type="region of interest" description="Disordered" evidence="1">
    <location>
        <begin position="42"/>
        <end position="67"/>
    </location>
</feature>
<protein>
    <submittedName>
        <fullName evidence="2">Uncharacterized protein</fullName>
    </submittedName>
</protein>
<dbReference type="InParanoid" id="A0A0C3NMU0"/>
<dbReference type="Proteomes" id="UP000054217">
    <property type="component" value="Unassembled WGS sequence"/>
</dbReference>
<dbReference type="HOGENOM" id="CLU_2813461_0_0_1"/>
<dbReference type="AlphaFoldDB" id="A0A0C3NMU0"/>
<dbReference type="EMBL" id="KN832037">
    <property type="protein sequence ID" value="KIN96935.1"/>
    <property type="molecule type" value="Genomic_DNA"/>
</dbReference>
<organism evidence="2 3">
    <name type="scientific">Pisolithus tinctorius Marx 270</name>
    <dbReference type="NCBI Taxonomy" id="870435"/>
    <lineage>
        <taxon>Eukaryota</taxon>
        <taxon>Fungi</taxon>
        <taxon>Dikarya</taxon>
        <taxon>Basidiomycota</taxon>
        <taxon>Agaricomycotina</taxon>
        <taxon>Agaricomycetes</taxon>
        <taxon>Agaricomycetidae</taxon>
        <taxon>Boletales</taxon>
        <taxon>Sclerodermatineae</taxon>
        <taxon>Pisolithaceae</taxon>
        <taxon>Pisolithus</taxon>
    </lineage>
</organism>
<evidence type="ECO:0000313" key="3">
    <source>
        <dbReference type="Proteomes" id="UP000054217"/>
    </source>
</evidence>
<reference evidence="2 3" key="1">
    <citation type="submission" date="2014-04" db="EMBL/GenBank/DDBJ databases">
        <authorList>
            <consortium name="DOE Joint Genome Institute"/>
            <person name="Kuo A."/>
            <person name="Kohler A."/>
            <person name="Costa M.D."/>
            <person name="Nagy L.G."/>
            <person name="Floudas D."/>
            <person name="Copeland A."/>
            <person name="Barry K.W."/>
            <person name="Cichocki N."/>
            <person name="Veneault-Fourrey C."/>
            <person name="LaButti K."/>
            <person name="Lindquist E.A."/>
            <person name="Lipzen A."/>
            <person name="Lundell T."/>
            <person name="Morin E."/>
            <person name="Murat C."/>
            <person name="Sun H."/>
            <person name="Tunlid A."/>
            <person name="Henrissat B."/>
            <person name="Grigoriev I.V."/>
            <person name="Hibbett D.S."/>
            <person name="Martin F."/>
            <person name="Nordberg H.P."/>
            <person name="Cantor M.N."/>
            <person name="Hua S.X."/>
        </authorList>
    </citation>
    <scope>NUCLEOTIDE SEQUENCE [LARGE SCALE GENOMIC DNA]</scope>
    <source>
        <strain evidence="2 3">Marx 270</strain>
    </source>
</reference>
<evidence type="ECO:0000256" key="1">
    <source>
        <dbReference type="SAM" id="MobiDB-lite"/>
    </source>
</evidence>
<gene>
    <name evidence="2" type="ORF">M404DRAFT_923472</name>
</gene>